<dbReference type="InterPro" id="IPR035914">
    <property type="entry name" value="Sperma_CUB_dom_sf"/>
</dbReference>
<organism evidence="7 8">
    <name type="scientific">Porites evermanni</name>
    <dbReference type="NCBI Taxonomy" id="104178"/>
    <lineage>
        <taxon>Eukaryota</taxon>
        <taxon>Metazoa</taxon>
        <taxon>Cnidaria</taxon>
        <taxon>Anthozoa</taxon>
        <taxon>Hexacorallia</taxon>
        <taxon>Scleractinia</taxon>
        <taxon>Fungiina</taxon>
        <taxon>Poritidae</taxon>
        <taxon>Porites</taxon>
    </lineage>
</organism>
<reference evidence="7 8" key="1">
    <citation type="submission" date="2022-05" db="EMBL/GenBank/DDBJ databases">
        <authorList>
            <consortium name="Genoscope - CEA"/>
            <person name="William W."/>
        </authorList>
    </citation>
    <scope>NUCLEOTIDE SEQUENCE [LARGE SCALE GENOMIC DNA]</scope>
</reference>
<feature type="domain" description="CUB" evidence="6">
    <location>
        <begin position="39"/>
        <end position="157"/>
    </location>
</feature>
<name>A0ABN8M2X3_9CNID</name>
<evidence type="ECO:0000259" key="6">
    <source>
        <dbReference type="PROSITE" id="PS01180"/>
    </source>
</evidence>
<dbReference type="Pfam" id="PF00431">
    <property type="entry name" value="CUB"/>
    <property type="match status" value="2"/>
</dbReference>
<dbReference type="Gene3D" id="2.60.120.290">
    <property type="entry name" value="Spermadhesin, CUB domain"/>
    <property type="match status" value="2"/>
</dbReference>
<dbReference type="PANTHER" id="PTHR24251:SF37">
    <property type="entry name" value="CUB DOMAIN-CONTAINING PROTEIN"/>
    <property type="match status" value="1"/>
</dbReference>
<evidence type="ECO:0000256" key="4">
    <source>
        <dbReference type="SAM" id="MobiDB-lite"/>
    </source>
</evidence>
<keyword evidence="5" id="KW-0472">Membrane</keyword>
<keyword evidence="8" id="KW-1185">Reference proteome</keyword>
<keyword evidence="1" id="KW-0677">Repeat</keyword>
<gene>
    <name evidence="7" type="ORF">PEVE_00016302</name>
</gene>
<comment type="caution">
    <text evidence="7">The sequence shown here is derived from an EMBL/GenBank/DDBJ whole genome shotgun (WGS) entry which is preliminary data.</text>
</comment>
<evidence type="ECO:0000313" key="7">
    <source>
        <dbReference type="EMBL" id="CAH3022653.1"/>
    </source>
</evidence>
<keyword evidence="5" id="KW-0812">Transmembrane</keyword>
<evidence type="ECO:0000256" key="1">
    <source>
        <dbReference type="ARBA" id="ARBA00022737"/>
    </source>
</evidence>
<evidence type="ECO:0000256" key="2">
    <source>
        <dbReference type="ARBA" id="ARBA00023157"/>
    </source>
</evidence>
<keyword evidence="2" id="KW-1015">Disulfide bond</keyword>
<sequence>MKNIGKLVGERMRLLQIQRLILITLGVIFTRQRKVAGGCNGTAPQILHSTFVKAILSPGFVANNYGNMEHCQWLIRAPLGYQIHLQFTAFRLQDCQNCSCDNVTIYDGAYLQQPLLGQYCGYELPPPVSSSGNQVLVTFQSDDFHSDGRFRLEYSSHMKPTATTTCQHIFVRDSYPRRIVAKIAPNSMCTWKITTGSGFSLETEFYSYSSCGTTPMGCDFCGYVKIWDGRRPDLRLIGTYCTNQRKNPVRSTGKDMFVEFYGHRDMTTFEASITSRKGTSRKVIWWPVIPAMITLVAVIIIIRYYCRRQRSSRQSRSSRADEGLRQPVPHRIESSSLFTVQVPPAYTSPLSNRENAPPSYDESWSTATSALPPPSNMEDVPPSYDETWTTPSTSALPPSARTPQTSQPQANEILLVSLPPSHEVTSVHHTYV</sequence>
<dbReference type="SUPFAM" id="SSF49854">
    <property type="entry name" value="Spermadhesin, CUB domain"/>
    <property type="match status" value="2"/>
</dbReference>
<feature type="region of interest" description="Disordered" evidence="4">
    <location>
        <begin position="344"/>
        <end position="407"/>
    </location>
</feature>
<proteinExistence type="predicted"/>
<dbReference type="EMBL" id="CALNXI010000228">
    <property type="protein sequence ID" value="CAH3022653.1"/>
    <property type="molecule type" value="Genomic_DNA"/>
</dbReference>
<evidence type="ECO:0000256" key="5">
    <source>
        <dbReference type="SAM" id="Phobius"/>
    </source>
</evidence>
<comment type="caution">
    <text evidence="3">Lacks conserved residue(s) required for the propagation of feature annotation.</text>
</comment>
<feature type="transmembrane region" description="Helical" evidence="5">
    <location>
        <begin position="284"/>
        <end position="306"/>
    </location>
</feature>
<keyword evidence="5" id="KW-1133">Transmembrane helix</keyword>
<feature type="domain" description="CUB" evidence="6">
    <location>
        <begin position="166"/>
        <end position="276"/>
    </location>
</feature>
<feature type="compositionally biased region" description="Polar residues" evidence="4">
    <location>
        <begin position="386"/>
        <end position="407"/>
    </location>
</feature>
<dbReference type="SMART" id="SM00042">
    <property type="entry name" value="CUB"/>
    <property type="match status" value="2"/>
</dbReference>
<evidence type="ECO:0000256" key="3">
    <source>
        <dbReference type="PROSITE-ProRule" id="PRU00059"/>
    </source>
</evidence>
<protein>
    <recommendedName>
        <fullName evidence="6">CUB domain-containing protein</fullName>
    </recommendedName>
</protein>
<dbReference type="PROSITE" id="PS01180">
    <property type="entry name" value="CUB"/>
    <property type="match status" value="2"/>
</dbReference>
<dbReference type="InterPro" id="IPR000859">
    <property type="entry name" value="CUB_dom"/>
</dbReference>
<dbReference type="CDD" id="cd00041">
    <property type="entry name" value="CUB"/>
    <property type="match status" value="2"/>
</dbReference>
<evidence type="ECO:0000313" key="8">
    <source>
        <dbReference type="Proteomes" id="UP001159427"/>
    </source>
</evidence>
<dbReference type="Proteomes" id="UP001159427">
    <property type="component" value="Unassembled WGS sequence"/>
</dbReference>
<accession>A0ABN8M2X3</accession>
<dbReference type="PANTHER" id="PTHR24251">
    <property type="entry name" value="OVOCHYMASE-RELATED"/>
    <property type="match status" value="1"/>
</dbReference>